<dbReference type="EMBL" id="JAHXZJ010002609">
    <property type="protein sequence ID" value="KAH0539722.1"/>
    <property type="molecule type" value="Genomic_DNA"/>
</dbReference>
<feature type="compositionally biased region" description="Basic and acidic residues" evidence="5">
    <location>
        <begin position="465"/>
        <end position="481"/>
    </location>
</feature>
<dbReference type="GO" id="GO:0003714">
    <property type="term" value="F:transcription corepressor activity"/>
    <property type="evidence" value="ECO:0007669"/>
    <property type="project" value="TreeGrafter"/>
</dbReference>
<feature type="compositionally biased region" description="Acidic residues" evidence="5">
    <location>
        <begin position="208"/>
        <end position="227"/>
    </location>
</feature>
<dbReference type="Proteomes" id="UP000826195">
    <property type="component" value="Unassembled WGS sequence"/>
</dbReference>
<dbReference type="AlphaFoldDB" id="A0AAV7HYS0"/>
<organism evidence="6 7">
    <name type="scientific">Cotesia glomerata</name>
    <name type="common">Lepidopteran parasitic wasp</name>
    <name type="synonym">Apanteles glomeratus</name>
    <dbReference type="NCBI Taxonomy" id="32391"/>
    <lineage>
        <taxon>Eukaryota</taxon>
        <taxon>Metazoa</taxon>
        <taxon>Ecdysozoa</taxon>
        <taxon>Arthropoda</taxon>
        <taxon>Hexapoda</taxon>
        <taxon>Insecta</taxon>
        <taxon>Pterygota</taxon>
        <taxon>Neoptera</taxon>
        <taxon>Endopterygota</taxon>
        <taxon>Hymenoptera</taxon>
        <taxon>Apocrita</taxon>
        <taxon>Ichneumonoidea</taxon>
        <taxon>Braconidae</taxon>
        <taxon>Microgastrinae</taxon>
        <taxon>Cotesia</taxon>
    </lineage>
</organism>
<dbReference type="Gene3D" id="1.10.287.370">
    <property type="match status" value="1"/>
</dbReference>
<keyword evidence="7" id="KW-1185">Reference proteome</keyword>
<comment type="similarity">
    <text evidence="3">Belongs to the RNA polymerase II subunit 5-mediating protein family.</text>
</comment>
<dbReference type="CDD" id="cd23159">
    <property type="entry name" value="Prefoldin_URI1"/>
    <property type="match status" value="1"/>
</dbReference>
<feature type="region of interest" description="Disordered" evidence="5">
    <location>
        <begin position="408"/>
        <end position="427"/>
    </location>
</feature>
<evidence type="ECO:0000313" key="7">
    <source>
        <dbReference type="Proteomes" id="UP000826195"/>
    </source>
</evidence>
<accession>A0AAV7HYS0</accession>
<dbReference type="SUPFAM" id="SSF46579">
    <property type="entry name" value="Prefoldin"/>
    <property type="match status" value="1"/>
</dbReference>
<proteinExistence type="inferred from homology"/>
<comment type="caution">
    <text evidence="6">The sequence shown here is derived from an EMBL/GenBank/DDBJ whole genome shotgun (WGS) entry which is preliminary data.</text>
</comment>
<evidence type="ECO:0000256" key="5">
    <source>
        <dbReference type="SAM" id="MobiDB-lite"/>
    </source>
</evidence>
<feature type="compositionally biased region" description="Basic and acidic residues" evidence="5">
    <location>
        <begin position="283"/>
        <end position="302"/>
    </location>
</feature>
<dbReference type="GO" id="GO:0000122">
    <property type="term" value="P:negative regulation of transcription by RNA polymerase II"/>
    <property type="evidence" value="ECO:0007669"/>
    <property type="project" value="TreeGrafter"/>
</dbReference>
<name>A0AAV7HYS0_COTGL</name>
<sequence>MENALSEFNPQQLFNQVLSERLKANNQQIKTWSDYKKRHEKVIEGLDILPQDLSINCMVPIGKRALMPGKLTHTNEITVCLGDGYFAKYTAAQAKDLCNRRIKKADEMLENLDKERSMYETRSMLPNCFDIFNSEDKKDFNEHWDDKKLEDWRREHRQREKEYRQKLRELKKDQEENKIKTEDDLFKRLDALELQEELEDELLRLETENEDIEGEDDEYYDESEVDSESYSSDYSEEATNEIQEKKSSKANYRLQVLNNVNTGQLTTNTEYEEKEENCSDQSAAEKKVTNNEEKSSPSKDNLLESKIIDCKKNKDEVRVKEKKVAFAEPQVKYFSNEEEMEVGTDKRRISVIEQKLYEYSKEDDDSEDESDEDDTIRIYFKHSEGAPSILVSEGDQIVTPRDIYKTIPGPKSILKKTPDFNKSDGDNVSIIDKQSHLTSLADESEEEIEHGFVYDNVVKGIKEHVPEKKVQPEELTDKPAEQPRQARPVSKFKLERAGLKK</sequence>
<evidence type="ECO:0000256" key="4">
    <source>
        <dbReference type="SAM" id="Coils"/>
    </source>
</evidence>
<protein>
    <submittedName>
        <fullName evidence="6">Uncharacterized protein</fullName>
    </submittedName>
</protein>
<reference evidence="6 7" key="1">
    <citation type="journal article" date="2021" name="J. Hered.">
        <title>A chromosome-level genome assembly of the parasitoid wasp, Cotesia glomerata (Hymenoptera: Braconidae).</title>
        <authorList>
            <person name="Pinto B.J."/>
            <person name="Weis J.J."/>
            <person name="Gamble T."/>
            <person name="Ode P.J."/>
            <person name="Paul R."/>
            <person name="Zaspel J.M."/>
        </authorList>
    </citation>
    <scope>NUCLEOTIDE SEQUENCE [LARGE SCALE GENOMIC DNA]</scope>
    <source>
        <strain evidence="6">CgM1</strain>
    </source>
</reference>
<dbReference type="InterPro" id="IPR004127">
    <property type="entry name" value="Prefoldin_subunit_alpha"/>
</dbReference>
<dbReference type="InterPro" id="IPR009053">
    <property type="entry name" value="Prefoldin"/>
</dbReference>
<feature type="compositionally biased region" description="Basic and acidic residues" evidence="5">
    <location>
        <begin position="416"/>
        <end position="425"/>
    </location>
</feature>
<evidence type="ECO:0000256" key="3">
    <source>
        <dbReference type="ARBA" id="ARBA00038295"/>
    </source>
</evidence>
<feature type="coiled-coil region" evidence="4">
    <location>
        <begin position="95"/>
        <end position="122"/>
    </location>
</feature>
<evidence type="ECO:0000313" key="6">
    <source>
        <dbReference type="EMBL" id="KAH0539722.1"/>
    </source>
</evidence>
<feature type="region of interest" description="Disordered" evidence="5">
    <location>
        <begin position="202"/>
        <end position="302"/>
    </location>
</feature>
<gene>
    <name evidence="6" type="ORF">KQX54_007606</name>
</gene>
<comment type="subcellular location">
    <subcellularLocation>
        <location evidence="1">Nucleus</location>
    </subcellularLocation>
</comment>
<evidence type="ECO:0000256" key="1">
    <source>
        <dbReference type="ARBA" id="ARBA00004123"/>
    </source>
</evidence>
<dbReference type="InterPro" id="IPR052255">
    <property type="entry name" value="RNA_pol_II_subunit5-mediator"/>
</dbReference>
<feature type="region of interest" description="Disordered" evidence="5">
    <location>
        <begin position="465"/>
        <end position="501"/>
    </location>
</feature>
<dbReference type="GO" id="GO:0005634">
    <property type="term" value="C:nucleus"/>
    <property type="evidence" value="ECO:0007669"/>
    <property type="project" value="UniProtKB-SubCell"/>
</dbReference>
<feature type="compositionally biased region" description="Polar residues" evidence="5">
    <location>
        <begin position="256"/>
        <end position="265"/>
    </location>
</feature>
<dbReference type="GO" id="GO:0019212">
    <property type="term" value="F:phosphatase inhibitor activity"/>
    <property type="evidence" value="ECO:0007669"/>
    <property type="project" value="TreeGrafter"/>
</dbReference>
<dbReference type="PANTHER" id="PTHR15111:SF0">
    <property type="entry name" value="UNCONVENTIONAL PREFOLDIN RPB5 INTERACTOR 1"/>
    <property type="match status" value="1"/>
</dbReference>
<keyword evidence="2" id="KW-0539">Nucleus</keyword>
<dbReference type="PANTHER" id="PTHR15111">
    <property type="entry name" value="RNA POLYMERASE II SUBUNIT 5-MEDIATING PROTEIN NNX3"/>
    <property type="match status" value="1"/>
</dbReference>
<evidence type="ECO:0000256" key="2">
    <source>
        <dbReference type="ARBA" id="ARBA00023242"/>
    </source>
</evidence>
<dbReference type="GO" id="GO:0003682">
    <property type="term" value="F:chromatin binding"/>
    <property type="evidence" value="ECO:0007669"/>
    <property type="project" value="TreeGrafter"/>
</dbReference>
<keyword evidence="4" id="KW-0175">Coiled coil</keyword>
<dbReference type="Pfam" id="PF02996">
    <property type="entry name" value="Prefoldin"/>
    <property type="match status" value="1"/>
</dbReference>
<feature type="compositionally biased region" description="Basic and acidic residues" evidence="5">
    <location>
        <begin position="492"/>
        <end position="501"/>
    </location>
</feature>